<proteinExistence type="predicted"/>
<evidence type="ECO:0000313" key="3">
    <source>
        <dbReference type="EMBL" id="MFD0913384.1"/>
    </source>
</evidence>
<evidence type="ECO:0000313" key="4">
    <source>
        <dbReference type="Proteomes" id="UP001597128"/>
    </source>
</evidence>
<feature type="domain" description="FecR N-terminal" evidence="2">
    <location>
        <begin position="14"/>
        <end position="56"/>
    </location>
</feature>
<gene>
    <name evidence="3" type="ORF">ACFQ1Z_07485</name>
</gene>
<dbReference type="PIRSF" id="PIRSF018266">
    <property type="entry name" value="FecR"/>
    <property type="match status" value="1"/>
</dbReference>
<dbReference type="InterPro" id="IPR012373">
    <property type="entry name" value="Ferrdict_sens_TM"/>
</dbReference>
<comment type="caution">
    <text evidence="3">The sequence shown here is derived from an EMBL/GenBank/DDBJ whole genome shotgun (WGS) entry which is preliminary data.</text>
</comment>
<dbReference type="PANTHER" id="PTHR30273">
    <property type="entry name" value="PERIPLASMIC SIGNAL SENSOR AND SIGMA FACTOR ACTIVATOR FECR-RELATED"/>
    <property type="match status" value="1"/>
</dbReference>
<dbReference type="InterPro" id="IPR006860">
    <property type="entry name" value="FecR"/>
</dbReference>
<dbReference type="InterPro" id="IPR032623">
    <property type="entry name" value="FecR_N"/>
</dbReference>
<dbReference type="Pfam" id="PF16220">
    <property type="entry name" value="DUF4880"/>
    <property type="match status" value="1"/>
</dbReference>
<dbReference type="EMBL" id="JBHTKB010000001">
    <property type="protein sequence ID" value="MFD0913384.1"/>
    <property type="molecule type" value="Genomic_DNA"/>
</dbReference>
<dbReference type="RefSeq" id="WP_379056728.1">
    <property type="nucleotide sequence ID" value="NZ_JBHTKB010000001.1"/>
</dbReference>
<dbReference type="Pfam" id="PF04773">
    <property type="entry name" value="FecR"/>
    <property type="match status" value="1"/>
</dbReference>
<evidence type="ECO:0000259" key="2">
    <source>
        <dbReference type="Pfam" id="PF16220"/>
    </source>
</evidence>
<dbReference type="Gene3D" id="2.60.120.1440">
    <property type="match status" value="1"/>
</dbReference>
<sequence>MRSELSANITPAMQQASDWYARWLSGEMDDQAKSAWQSWLDADEEHGRAWQQIERVQQYFGKVPGALAVATLQAPPSAERRRILKQLVLLLSVSGAGYYSYREQPWRGVMADASTRVGEQRQIQLVDGTIVHLNTDSAINIVYSDTARMVELVRGEILIETAHEQARAYRPFSVITQQGSVTALGTRFSVREWQQQQPGLAKVDMVKVSVFESMVDVRPANNANSPVRVSAGESLVFTQSQVFAKTRLKATDKAWVNGLIVVYAMRLQEFADELSRYRSGVLRCDPAVADLQISGSFPIADIEAVLNTIEQTLPVRVRRFTRFWTTLTPA</sequence>
<accession>A0ABW3F666</accession>
<feature type="domain" description="FecR protein" evidence="1">
    <location>
        <begin position="112"/>
        <end position="195"/>
    </location>
</feature>
<dbReference type="Proteomes" id="UP001597128">
    <property type="component" value="Unassembled WGS sequence"/>
</dbReference>
<protein>
    <submittedName>
        <fullName evidence="3">FecR domain-containing protein</fullName>
    </submittedName>
</protein>
<name>A0ABW3F666_9PROT</name>
<organism evidence="3 4">
    <name type="scientific">Methylophilus luteus</name>
    <dbReference type="NCBI Taxonomy" id="640108"/>
    <lineage>
        <taxon>Bacteria</taxon>
        <taxon>Pseudomonadati</taxon>
        <taxon>Pseudomonadota</taxon>
        <taxon>Betaproteobacteria</taxon>
        <taxon>Nitrosomonadales</taxon>
        <taxon>Methylophilaceae</taxon>
        <taxon>Methylophilus</taxon>
    </lineage>
</organism>
<dbReference type="PANTHER" id="PTHR30273:SF2">
    <property type="entry name" value="PROTEIN FECR"/>
    <property type="match status" value="1"/>
</dbReference>
<reference evidence="4" key="1">
    <citation type="journal article" date="2019" name="Int. J. Syst. Evol. Microbiol.">
        <title>The Global Catalogue of Microorganisms (GCM) 10K type strain sequencing project: providing services to taxonomists for standard genome sequencing and annotation.</title>
        <authorList>
            <consortium name="The Broad Institute Genomics Platform"/>
            <consortium name="The Broad Institute Genome Sequencing Center for Infectious Disease"/>
            <person name="Wu L."/>
            <person name="Ma J."/>
        </authorList>
    </citation>
    <scope>NUCLEOTIDE SEQUENCE [LARGE SCALE GENOMIC DNA]</scope>
    <source>
        <strain evidence="4">CCUG 58412</strain>
    </source>
</reference>
<evidence type="ECO:0000259" key="1">
    <source>
        <dbReference type="Pfam" id="PF04773"/>
    </source>
</evidence>
<keyword evidence="4" id="KW-1185">Reference proteome</keyword>